<protein>
    <submittedName>
        <fullName evidence="1">Uncharacterized protein</fullName>
    </submittedName>
</protein>
<dbReference type="AlphaFoldDB" id="A0A1A8BGQ8"/>
<organism evidence="1">
    <name type="scientific">Nothobranchius kadleci</name>
    <name type="common">African annual killifish</name>
    <dbReference type="NCBI Taxonomy" id="1051664"/>
    <lineage>
        <taxon>Eukaryota</taxon>
        <taxon>Metazoa</taxon>
        <taxon>Chordata</taxon>
        <taxon>Craniata</taxon>
        <taxon>Vertebrata</taxon>
        <taxon>Euteleostomi</taxon>
        <taxon>Actinopterygii</taxon>
        <taxon>Neopterygii</taxon>
        <taxon>Teleostei</taxon>
        <taxon>Neoteleostei</taxon>
        <taxon>Acanthomorphata</taxon>
        <taxon>Ovalentaria</taxon>
        <taxon>Atherinomorphae</taxon>
        <taxon>Cyprinodontiformes</taxon>
        <taxon>Nothobranchiidae</taxon>
        <taxon>Nothobranchius</taxon>
    </lineage>
</organism>
<dbReference type="EMBL" id="HADZ01002453">
    <property type="protein sequence ID" value="SBP66394.1"/>
    <property type="molecule type" value="Transcribed_RNA"/>
</dbReference>
<proteinExistence type="predicted"/>
<reference evidence="1" key="2">
    <citation type="submission" date="2016-06" db="EMBL/GenBank/DDBJ databases">
        <title>The genome of a short-lived fish provides insights into sex chromosome evolution and the genetic control of aging.</title>
        <authorList>
            <person name="Reichwald K."/>
            <person name="Felder M."/>
            <person name="Petzold A."/>
            <person name="Koch P."/>
            <person name="Groth M."/>
            <person name="Platzer M."/>
        </authorList>
    </citation>
    <scope>NUCLEOTIDE SEQUENCE</scope>
    <source>
        <tissue evidence="1">Brain</tissue>
    </source>
</reference>
<gene>
    <name evidence="1" type="primary">Nfu_g_1_025062</name>
</gene>
<feature type="non-terminal residue" evidence="1">
    <location>
        <position position="69"/>
    </location>
</feature>
<sequence length="69" mass="7636">GSYEISQLMGLQKKPLSAERLGAEHLCSLANELKTFPWSLSYLVQTGITTAKTEFSGNVWSRDNQSQST</sequence>
<evidence type="ECO:0000313" key="1">
    <source>
        <dbReference type="EMBL" id="SBP66394.1"/>
    </source>
</evidence>
<reference evidence="1" key="1">
    <citation type="submission" date="2016-05" db="EMBL/GenBank/DDBJ databases">
        <authorList>
            <person name="Lavstsen T."/>
            <person name="Jespersen J.S."/>
        </authorList>
    </citation>
    <scope>NUCLEOTIDE SEQUENCE</scope>
    <source>
        <tissue evidence="1">Brain</tissue>
    </source>
</reference>
<accession>A0A1A8BGQ8</accession>
<name>A0A1A8BGQ8_NOTKA</name>
<feature type="non-terminal residue" evidence="1">
    <location>
        <position position="1"/>
    </location>
</feature>